<evidence type="ECO:0000256" key="4">
    <source>
        <dbReference type="PROSITE-ProRule" id="PRU00335"/>
    </source>
</evidence>
<dbReference type="EMBL" id="JAVDYC010000001">
    <property type="protein sequence ID" value="MDR7320955.1"/>
    <property type="molecule type" value="Genomic_DNA"/>
</dbReference>
<dbReference type="Gene3D" id="1.10.357.10">
    <property type="entry name" value="Tetracycline Repressor, domain 2"/>
    <property type="match status" value="1"/>
</dbReference>
<dbReference type="Gene3D" id="1.10.10.60">
    <property type="entry name" value="Homeodomain-like"/>
    <property type="match status" value="1"/>
</dbReference>
<evidence type="ECO:0000256" key="2">
    <source>
        <dbReference type="ARBA" id="ARBA00023125"/>
    </source>
</evidence>
<dbReference type="InterPro" id="IPR009057">
    <property type="entry name" value="Homeodomain-like_sf"/>
</dbReference>
<dbReference type="AlphaFoldDB" id="A0AAE3ZN86"/>
<organism evidence="7 8">
    <name type="scientific">Catenuloplanes niger</name>
    <dbReference type="NCBI Taxonomy" id="587534"/>
    <lineage>
        <taxon>Bacteria</taxon>
        <taxon>Bacillati</taxon>
        <taxon>Actinomycetota</taxon>
        <taxon>Actinomycetes</taxon>
        <taxon>Micromonosporales</taxon>
        <taxon>Micromonosporaceae</taxon>
        <taxon>Catenuloplanes</taxon>
    </lineage>
</organism>
<keyword evidence="2 4" id="KW-0238">DNA-binding</keyword>
<accession>A0AAE3ZN86</accession>
<feature type="transmembrane region" description="Helical" evidence="5">
    <location>
        <begin position="153"/>
        <end position="175"/>
    </location>
</feature>
<dbReference type="PRINTS" id="PR00455">
    <property type="entry name" value="HTHTETR"/>
</dbReference>
<keyword evidence="8" id="KW-1185">Reference proteome</keyword>
<evidence type="ECO:0000256" key="1">
    <source>
        <dbReference type="ARBA" id="ARBA00023015"/>
    </source>
</evidence>
<evidence type="ECO:0000313" key="7">
    <source>
        <dbReference type="EMBL" id="MDR7320955.1"/>
    </source>
</evidence>
<dbReference type="PANTHER" id="PTHR30055:SF238">
    <property type="entry name" value="MYCOFACTOCIN BIOSYNTHESIS TRANSCRIPTIONAL REGULATOR MFTR-RELATED"/>
    <property type="match status" value="1"/>
</dbReference>
<keyword evidence="3" id="KW-0804">Transcription</keyword>
<evidence type="ECO:0000256" key="5">
    <source>
        <dbReference type="SAM" id="Phobius"/>
    </source>
</evidence>
<dbReference type="InterPro" id="IPR050109">
    <property type="entry name" value="HTH-type_TetR-like_transc_reg"/>
</dbReference>
<keyword evidence="5" id="KW-0472">Membrane</keyword>
<dbReference type="Pfam" id="PF17754">
    <property type="entry name" value="TetR_C_14"/>
    <property type="match status" value="1"/>
</dbReference>
<feature type="DNA-binding region" description="H-T-H motif" evidence="4">
    <location>
        <begin position="36"/>
        <end position="55"/>
    </location>
</feature>
<evidence type="ECO:0000313" key="8">
    <source>
        <dbReference type="Proteomes" id="UP001183629"/>
    </source>
</evidence>
<protein>
    <submittedName>
        <fullName evidence="7">AcrR family transcriptional regulator</fullName>
    </submittedName>
</protein>
<dbReference type="GO" id="GO:0000976">
    <property type="term" value="F:transcription cis-regulatory region binding"/>
    <property type="evidence" value="ECO:0007669"/>
    <property type="project" value="TreeGrafter"/>
</dbReference>
<dbReference type="InterPro" id="IPR023772">
    <property type="entry name" value="DNA-bd_HTH_TetR-type_CS"/>
</dbReference>
<gene>
    <name evidence="7" type="ORF">J2S44_001205</name>
</gene>
<name>A0AAE3ZN86_9ACTN</name>
<comment type="caution">
    <text evidence="7">The sequence shown here is derived from an EMBL/GenBank/DDBJ whole genome shotgun (WGS) entry which is preliminary data.</text>
</comment>
<dbReference type="InterPro" id="IPR041347">
    <property type="entry name" value="MftR_C"/>
</dbReference>
<dbReference type="PROSITE" id="PS50977">
    <property type="entry name" value="HTH_TETR_2"/>
    <property type="match status" value="1"/>
</dbReference>
<dbReference type="Pfam" id="PF00440">
    <property type="entry name" value="TetR_N"/>
    <property type="match status" value="1"/>
</dbReference>
<dbReference type="GO" id="GO:0003700">
    <property type="term" value="F:DNA-binding transcription factor activity"/>
    <property type="evidence" value="ECO:0007669"/>
    <property type="project" value="TreeGrafter"/>
</dbReference>
<dbReference type="Proteomes" id="UP001183629">
    <property type="component" value="Unassembled WGS sequence"/>
</dbReference>
<evidence type="ECO:0000259" key="6">
    <source>
        <dbReference type="PROSITE" id="PS50977"/>
    </source>
</evidence>
<evidence type="ECO:0000256" key="3">
    <source>
        <dbReference type="ARBA" id="ARBA00023163"/>
    </source>
</evidence>
<dbReference type="RefSeq" id="WP_310409672.1">
    <property type="nucleotide sequence ID" value="NZ_JAVDYC010000001.1"/>
</dbReference>
<feature type="domain" description="HTH tetR-type" evidence="6">
    <location>
        <begin position="13"/>
        <end position="73"/>
    </location>
</feature>
<dbReference type="PANTHER" id="PTHR30055">
    <property type="entry name" value="HTH-TYPE TRANSCRIPTIONAL REGULATOR RUTR"/>
    <property type="match status" value="1"/>
</dbReference>
<proteinExistence type="predicted"/>
<keyword evidence="1" id="KW-0805">Transcription regulation</keyword>
<dbReference type="InterPro" id="IPR001647">
    <property type="entry name" value="HTH_TetR"/>
</dbReference>
<keyword evidence="5" id="KW-0812">Transmembrane</keyword>
<dbReference type="PROSITE" id="PS01081">
    <property type="entry name" value="HTH_TETR_1"/>
    <property type="match status" value="1"/>
</dbReference>
<sequence>MTERLSSREIARRAVRRQIETVAMELFLESGFDAVTIDRIAAEAGVSQRTFFRYFPTKEDVVVGDPMEFGTILRDLLEARPAGEPAAEAVRRALEGFAQLVEQNPAAPGISKVMFTIGTPGLRAKHIEKNTVWQELLLPDVLRRFGDVRDAELVARALIASGLAVFETALAYWAAHGGDLGDLLARAFEGQRLT</sequence>
<reference evidence="7 8" key="1">
    <citation type="submission" date="2023-07" db="EMBL/GenBank/DDBJ databases">
        <title>Sequencing the genomes of 1000 actinobacteria strains.</title>
        <authorList>
            <person name="Klenk H.-P."/>
        </authorList>
    </citation>
    <scope>NUCLEOTIDE SEQUENCE [LARGE SCALE GENOMIC DNA]</scope>
    <source>
        <strain evidence="7 8">DSM 44711</strain>
    </source>
</reference>
<keyword evidence="5" id="KW-1133">Transmembrane helix</keyword>
<dbReference type="SUPFAM" id="SSF46689">
    <property type="entry name" value="Homeodomain-like"/>
    <property type="match status" value="1"/>
</dbReference>